<dbReference type="Pfam" id="PF13505">
    <property type="entry name" value="OMP_b-brl"/>
    <property type="match status" value="1"/>
</dbReference>
<name>A0A369CLK3_9GAMM</name>
<dbReference type="InterPro" id="IPR050330">
    <property type="entry name" value="Bact_OuterMem_StrucFunc"/>
</dbReference>
<keyword evidence="14" id="KW-1185">Reference proteome</keyword>
<sequence>MKGRKRLLTVLLAAACVPAMGVAAESGEETFPMGFHMGVKGGVNSSHLDGEHATESETARSLGLEAGYDWRVGESGRVGVEGFFENNGSACRDYKDSPNAHCYGTNVVGAGVKLGLDAGRFLPYAKLGVAQVMGTDDADGHDAAGFRAGVGMEYLFHPQASVGVEWNYTKAKDEGTDLVNRNLLLGLNYYLDAKKPEPKPEPIVQPAVQEASPVVQALMQNKPVTLQGTVFDFDSARLRPSSFQVLDEVVKFARDFPKAKLDISGHTDNIGSDAYNQRLSEARAEAVKRYLESKGVEPDRIMAKGYSFHKPIASNASAAGRAENRRVEIRAVVTVTELKREG</sequence>
<feature type="domain" description="OmpA-like" evidence="12">
    <location>
        <begin position="218"/>
        <end position="335"/>
    </location>
</feature>
<dbReference type="GO" id="GO:0006811">
    <property type="term" value="P:monoatomic ion transport"/>
    <property type="evidence" value="ECO:0007669"/>
    <property type="project" value="UniProtKB-KW"/>
</dbReference>
<evidence type="ECO:0000256" key="5">
    <source>
        <dbReference type="ARBA" id="ARBA00022729"/>
    </source>
</evidence>
<comment type="subcellular location">
    <subcellularLocation>
        <location evidence="1">Cell outer membrane</location>
        <topology evidence="1">Multi-pass membrane protein</topology>
    </subcellularLocation>
</comment>
<protein>
    <submittedName>
        <fullName evidence="13">OOP family OmpA-OmpF porin</fullName>
    </submittedName>
</protein>
<keyword evidence="5 11" id="KW-0732">Signal</keyword>
<dbReference type="PRINTS" id="PR01021">
    <property type="entry name" value="OMPADOMAIN"/>
</dbReference>
<feature type="signal peptide" evidence="11">
    <location>
        <begin position="1"/>
        <end position="23"/>
    </location>
</feature>
<keyword evidence="3" id="KW-1134">Transmembrane beta strand</keyword>
<evidence type="ECO:0000256" key="6">
    <source>
        <dbReference type="ARBA" id="ARBA00023065"/>
    </source>
</evidence>
<evidence type="ECO:0000256" key="4">
    <source>
        <dbReference type="ARBA" id="ARBA00022692"/>
    </source>
</evidence>
<dbReference type="OrthoDB" id="9815217at2"/>
<evidence type="ECO:0000256" key="1">
    <source>
        <dbReference type="ARBA" id="ARBA00004571"/>
    </source>
</evidence>
<evidence type="ECO:0000259" key="12">
    <source>
        <dbReference type="PROSITE" id="PS51123"/>
    </source>
</evidence>
<dbReference type="Proteomes" id="UP000252707">
    <property type="component" value="Unassembled WGS sequence"/>
</dbReference>
<evidence type="ECO:0000256" key="7">
    <source>
        <dbReference type="ARBA" id="ARBA00023114"/>
    </source>
</evidence>
<dbReference type="SUPFAM" id="SSF103088">
    <property type="entry name" value="OmpA-like"/>
    <property type="match status" value="1"/>
</dbReference>
<dbReference type="GO" id="GO:0046930">
    <property type="term" value="C:pore complex"/>
    <property type="evidence" value="ECO:0007669"/>
    <property type="project" value="UniProtKB-KW"/>
</dbReference>
<comment type="caution">
    <text evidence="13">The sequence shown here is derived from an EMBL/GenBank/DDBJ whole genome shotgun (WGS) entry which is preliminary data.</text>
</comment>
<dbReference type="InterPro" id="IPR006664">
    <property type="entry name" value="OMP_bac"/>
</dbReference>
<evidence type="ECO:0000256" key="2">
    <source>
        <dbReference type="ARBA" id="ARBA00022448"/>
    </source>
</evidence>
<dbReference type="PANTHER" id="PTHR30329:SF21">
    <property type="entry name" value="LIPOPROTEIN YIAD-RELATED"/>
    <property type="match status" value="1"/>
</dbReference>
<dbReference type="Gene3D" id="3.30.1330.60">
    <property type="entry name" value="OmpA-like domain"/>
    <property type="match status" value="1"/>
</dbReference>
<feature type="chain" id="PRO_5016744168" evidence="11">
    <location>
        <begin position="24"/>
        <end position="342"/>
    </location>
</feature>
<dbReference type="GO" id="GO:0015288">
    <property type="term" value="F:porin activity"/>
    <property type="evidence" value="ECO:0007669"/>
    <property type="project" value="UniProtKB-KW"/>
</dbReference>
<evidence type="ECO:0000313" key="14">
    <source>
        <dbReference type="Proteomes" id="UP000252707"/>
    </source>
</evidence>
<dbReference type="PANTHER" id="PTHR30329">
    <property type="entry name" value="STATOR ELEMENT OF FLAGELLAR MOTOR COMPLEX"/>
    <property type="match status" value="1"/>
</dbReference>
<gene>
    <name evidence="13" type="ORF">DFQ59_101871</name>
</gene>
<dbReference type="EMBL" id="QPJY01000001">
    <property type="protein sequence ID" value="RCX33566.1"/>
    <property type="molecule type" value="Genomic_DNA"/>
</dbReference>
<evidence type="ECO:0000256" key="10">
    <source>
        <dbReference type="PROSITE-ProRule" id="PRU00473"/>
    </source>
</evidence>
<organism evidence="13 14">
    <name type="scientific">Thioalbus denitrificans</name>
    <dbReference type="NCBI Taxonomy" id="547122"/>
    <lineage>
        <taxon>Bacteria</taxon>
        <taxon>Pseudomonadati</taxon>
        <taxon>Pseudomonadota</taxon>
        <taxon>Gammaproteobacteria</taxon>
        <taxon>Chromatiales</taxon>
        <taxon>Ectothiorhodospiraceae</taxon>
        <taxon>Thioalbus</taxon>
    </lineage>
</organism>
<dbReference type="InterPro" id="IPR006665">
    <property type="entry name" value="OmpA-like"/>
</dbReference>
<accession>A0A369CLK3</accession>
<evidence type="ECO:0000313" key="13">
    <source>
        <dbReference type="EMBL" id="RCX33566.1"/>
    </source>
</evidence>
<dbReference type="Pfam" id="PF00691">
    <property type="entry name" value="OmpA"/>
    <property type="match status" value="1"/>
</dbReference>
<keyword evidence="2" id="KW-0813">Transport</keyword>
<proteinExistence type="predicted"/>
<reference evidence="13 14" key="1">
    <citation type="submission" date="2018-07" db="EMBL/GenBank/DDBJ databases">
        <title>Genomic Encyclopedia of Type Strains, Phase IV (KMG-IV): sequencing the most valuable type-strain genomes for metagenomic binning, comparative biology and taxonomic classification.</title>
        <authorList>
            <person name="Goeker M."/>
        </authorList>
    </citation>
    <scope>NUCLEOTIDE SEQUENCE [LARGE SCALE GENOMIC DNA]</scope>
    <source>
        <strain evidence="13 14">DSM 26407</strain>
    </source>
</reference>
<evidence type="ECO:0000256" key="9">
    <source>
        <dbReference type="ARBA" id="ARBA00023237"/>
    </source>
</evidence>
<keyword evidence="9" id="KW-0998">Cell outer membrane</keyword>
<keyword evidence="7" id="KW-0626">Porin</keyword>
<dbReference type="AlphaFoldDB" id="A0A369CLK3"/>
<dbReference type="PROSITE" id="PS51123">
    <property type="entry name" value="OMPA_2"/>
    <property type="match status" value="1"/>
</dbReference>
<evidence type="ECO:0000256" key="8">
    <source>
        <dbReference type="ARBA" id="ARBA00023136"/>
    </source>
</evidence>
<keyword evidence="6" id="KW-0406">Ion transport</keyword>
<dbReference type="GO" id="GO:0009279">
    <property type="term" value="C:cell outer membrane"/>
    <property type="evidence" value="ECO:0007669"/>
    <property type="project" value="UniProtKB-SubCell"/>
</dbReference>
<evidence type="ECO:0000256" key="3">
    <source>
        <dbReference type="ARBA" id="ARBA00022452"/>
    </source>
</evidence>
<dbReference type="SUPFAM" id="SSF56925">
    <property type="entry name" value="OMPA-like"/>
    <property type="match status" value="1"/>
</dbReference>
<keyword evidence="4" id="KW-0812">Transmembrane</keyword>
<evidence type="ECO:0000256" key="11">
    <source>
        <dbReference type="SAM" id="SignalP"/>
    </source>
</evidence>
<keyword evidence="8 10" id="KW-0472">Membrane</keyword>
<dbReference type="InterPro" id="IPR011250">
    <property type="entry name" value="OMP/PagP_B-barrel"/>
</dbReference>
<dbReference type="CDD" id="cd07185">
    <property type="entry name" value="OmpA_C-like"/>
    <property type="match status" value="1"/>
</dbReference>
<dbReference type="Gene3D" id="2.40.160.20">
    <property type="match status" value="1"/>
</dbReference>
<dbReference type="PRINTS" id="PR01023">
    <property type="entry name" value="NAFLGMOTY"/>
</dbReference>
<dbReference type="InterPro" id="IPR027385">
    <property type="entry name" value="Beta-barrel_OMP"/>
</dbReference>
<dbReference type="InterPro" id="IPR036737">
    <property type="entry name" value="OmpA-like_sf"/>
</dbReference>